<name>A0A2K2CP29_BRADI</name>
<evidence type="ECO:0000313" key="10">
    <source>
        <dbReference type="EnsemblPlants" id="PNT63775"/>
    </source>
</evidence>
<evidence type="ECO:0000256" key="6">
    <source>
        <dbReference type="ARBA" id="ARBA00023136"/>
    </source>
</evidence>
<keyword evidence="6 7" id="KW-0472">Membrane</keyword>
<dbReference type="PANTHER" id="PTHR24186:SF54">
    <property type="entry name" value="PGG DOMAIN-CONTAINING PROTEIN"/>
    <property type="match status" value="1"/>
</dbReference>
<keyword evidence="5" id="KW-0040">ANK repeat</keyword>
<evidence type="ECO:0000256" key="1">
    <source>
        <dbReference type="ARBA" id="ARBA00004141"/>
    </source>
</evidence>
<dbReference type="GO" id="GO:0016020">
    <property type="term" value="C:membrane"/>
    <property type="evidence" value="ECO:0007669"/>
    <property type="project" value="UniProtKB-SubCell"/>
</dbReference>
<evidence type="ECO:0000259" key="8">
    <source>
        <dbReference type="Pfam" id="PF13962"/>
    </source>
</evidence>
<evidence type="ECO:0000313" key="11">
    <source>
        <dbReference type="Proteomes" id="UP000008810"/>
    </source>
</evidence>
<dbReference type="InterPro" id="IPR026961">
    <property type="entry name" value="PGG_dom"/>
</dbReference>
<dbReference type="PANTHER" id="PTHR24186">
    <property type="entry name" value="PROTEIN PHOSPHATASE 1 REGULATORY SUBUNIT"/>
    <property type="match status" value="1"/>
</dbReference>
<keyword evidence="4 7" id="KW-1133">Transmembrane helix</keyword>
<evidence type="ECO:0000313" key="9">
    <source>
        <dbReference type="EMBL" id="PNT63775.1"/>
    </source>
</evidence>
<gene>
    <name evidence="9" type="ORF">BRADI_4g20884v3</name>
</gene>
<reference evidence="9" key="2">
    <citation type="submission" date="2017-06" db="EMBL/GenBank/DDBJ databases">
        <title>WGS assembly of Brachypodium distachyon.</title>
        <authorList>
            <consortium name="The International Brachypodium Initiative"/>
            <person name="Lucas S."/>
            <person name="Harmon-Smith M."/>
            <person name="Lail K."/>
            <person name="Tice H."/>
            <person name="Grimwood J."/>
            <person name="Bruce D."/>
            <person name="Barry K."/>
            <person name="Shu S."/>
            <person name="Lindquist E."/>
            <person name="Wang M."/>
            <person name="Pitluck S."/>
            <person name="Vogel J.P."/>
            <person name="Garvin D.F."/>
            <person name="Mockler T.C."/>
            <person name="Schmutz J."/>
            <person name="Rokhsar D."/>
            <person name="Bevan M.W."/>
        </authorList>
    </citation>
    <scope>NUCLEOTIDE SEQUENCE</scope>
    <source>
        <strain evidence="9">Bd21</strain>
    </source>
</reference>
<dbReference type="EnsemblPlants" id="PNT63775">
    <property type="protein sequence ID" value="PNT63775"/>
    <property type="gene ID" value="BRADI_4g20884v3"/>
</dbReference>
<keyword evidence="11" id="KW-1185">Reference proteome</keyword>
<dbReference type="Pfam" id="PF13962">
    <property type="entry name" value="PGG"/>
    <property type="match status" value="1"/>
</dbReference>
<evidence type="ECO:0000256" key="4">
    <source>
        <dbReference type="ARBA" id="ARBA00022989"/>
    </source>
</evidence>
<organism evidence="9">
    <name type="scientific">Brachypodium distachyon</name>
    <name type="common">Purple false brome</name>
    <name type="synonym">Trachynia distachya</name>
    <dbReference type="NCBI Taxonomy" id="15368"/>
    <lineage>
        <taxon>Eukaryota</taxon>
        <taxon>Viridiplantae</taxon>
        <taxon>Streptophyta</taxon>
        <taxon>Embryophyta</taxon>
        <taxon>Tracheophyta</taxon>
        <taxon>Spermatophyta</taxon>
        <taxon>Magnoliopsida</taxon>
        <taxon>Liliopsida</taxon>
        <taxon>Poales</taxon>
        <taxon>Poaceae</taxon>
        <taxon>BOP clade</taxon>
        <taxon>Pooideae</taxon>
        <taxon>Stipodae</taxon>
        <taxon>Brachypodieae</taxon>
        <taxon>Brachypodium</taxon>
    </lineage>
</organism>
<dbReference type="InParanoid" id="A0A2K2CP29"/>
<evidence type="ECO:0000256" key="7">
    <source>
        <dbReference type="SAM" id="Phobius"/>
    </source>
</evidence>
<dbReference type="Gramene" id="PNT63775">
    <property type="protein sequence ID" value="PNT63775"/>
    <property type="gene ID" value="BRADI_4g20884v3"/>
</dbReference>
<proteinExistence type="predicted"/>
<accession>A0A2K2CP29</accession>
<dbReference type="STRING" id="15368.A0A2K2CP29"/>
<evidence type="ECO:0000256" key="5">
    <source>
        <dbReference type="ARBA" id="ARBA00023043"/>
    </source>
</evidence>
<feature type="transmembrane region" description="Helical" evidence="7">
    <location>
        <begin position="40"/>
        <end position="62"/>
    </location>
</feature>
<evidence type="ECO:0000256" key="2">
    <source>
        <dbReference type="ARBA" id="ARBA00022692"/>
    </source>
</evidence>
<evidence type="ECO:0000256" key="3">
    <source>
        <dbReference type="ARBA" id="ARBA00022737"/>
    </source>
</evidence>
<dbReference type="OrthoDB" id="10040922at2759"/>
<keyword evidence="3" id="KW-0677">Repeat</keyword>
<reference evidence="9 10" key="1">
    <citation type="journal article" date="2010" name="Nature">
        <title>Genome sequencing and analysis of the model grass Brachypodium distachyon.</title>
        <authorList>
            <consortium name="International Brachypodium Initiative"/>
        </authorList>
    </citation>
    <scope>NUCLEOTIDE SEQUENCE [LARGE SCALE GENOMIC DNA]</scope>
    <source>
        <strain evidence="9 10">Bd21</strain>
    </source>
</reference>
<sequence>MLVLKADPRNATVFYNLHKQTKEEITNLSRKDAKSLTQTYTSNTSLVAILIATITFAAAFTLPGGYSSATGSEGLPIMARKVAFQAFLISDTLAMCSSLAVAFICIIARWEDLEFLILQIIYKETHVVCVHGNNHCIFNWLIHRASPSTSVASYCTLLCASVIACSYQAAR</sequence>
<protein>
    <recommendedName>
        <fullName evidence="8">PGG domain-containing protein</fullName>
    </recommendedName>
</protein>
<comment type="subcellular location">
    <subcellularLocation>
        <location evidence="1">Membrane</location>
        <topology evidence="1">Multi-pass membrane protein</topology>
    </subcellularLocation>
</comment>
<feature type="transmembrane region" description="Helical" evidence="7">
    <location>
        <begin position="82"/>
        <end position="108"/>
    </location>
</feature>
<reference evidence="10" key="3">
    <citation type="submission" date="2018-08" db="UniProtKB">
        <authorList>
            <consortium name="EnsemblPlants"/>
        </authorList>
    </citation>
    <scope>IDENTIFICATION</scope>
    <source>
        <strain evidence="10">cv. Bd21</strain>
    </source>
</reference>
<dbReference type="AlphaFoldDB" id="A0A2K2CP29"/>
<keyword evidence="2 7" id="KW-0812">Transmembrane</keyword>
<dbReference type="EMBL" id="CM000883">
    <property type="protein sequence ID" value="PNT63775.1"/>
    <property type="molecule type" value="Genomic_DNA"/>
</dbReference>
<feature type="domain" description="PGG" evidence="8">
    <location>
        <begin position="39"/>
        <end position="111"/>
    </location>
</feature>
<dbReference type="Proteomes" id="UP000008810">
    <property type="component" value="Chromosome 4"/>
</dbReference>